<proteinExistence type="predicted"/>
<evidence type="ECO:0000256" key="1">
    <source>
        <dbReference type="SAM" id="Coils"/>
    </source>
</evidence>
<comment type="caution">
    <text evidence="4">The sequence shown here is derived from an EMBL/GenBank/DDBJ whole genome shotgun (WGS) entry which is preliminary data.</text>
</comment>
<evidence type="ECO:0000313" key="5">
    <source>
        <dbReference type="Proteomes" id="UP001144256"/>
    </source>
</evidence>
<feature type="coiled-coil region" evidence="1">
    <location>
        <begin position="105"/>
        <end position="139"/>
    </location>
</feature>
<keyword evidence="5" id="KW-1185">Reference proteome</keyword>
<keyword evidence="2" id="KW-0812">Transmembrane</keyword>
<evidence type="ECO:0000256" key="2">
    <source>
        <dbReference type="SAM" id="Phobius"/>
    </source>
</evidence>
<dbReference type="RefSeq" id="WP_281819524.1">
    <property type="nucleotide sequence ID" value="NZ_BRLB01000026.1"/>
</dbReference>
<dbReference type="PANTHER" id="PTHR21666">
    <property type="entry name" value="PEPTIDASE-RELATED"/>
    <property type="match status" value="1"/>
</dbReference>
<keyword evidence="2" id="KW-0472">Membrane</keyword>
<accession>A0A9W6DGY5</accession>
<dbReference type="InterPro" id="IPR016047">
    <property type="entry name" value="M23ase_b-sheet_dom"/>
</dbReference>
<dbReference type="Proteomes" id="UP001144256">
    <property type="component" value="Unassembled WGS sequence"/>
</dbReference>
<keyword evidence="2" id="KW-1133">Transmembrane helix</keyword>
<dbReference type="AlphaFoldDB" id="A0A9W6DGY5"/>
<reference evidence="4" key="1">
    <citation type="submission" date="2022-06" db="EMBL/GenBank/DDBJ databases">
        <title>Vallitalea longa sp. nov., an anaerobic bacterium isolated from marine sediment.</title>
        <authorList>
            <person name="Hirano S."/>
            <person name="Terahara T."/>
            <person name="Mori K."/>
            <person name="Hamada M."/>
            <person name="Matsumoto R."/>
            <person name="Kobayashi T."/>
        </authorList>
    </citation>
    <scope>NUCLEOTIDE SEQUENCE</scope>
    <source>
        <strain evidence="4">SH18-1</strain>
    </source>
</reference>
<evidence type="ECO:0000313" key="4">
    <source>
        <dbReference type="EMBL" id="GKX32115.1"/>
    </source>
</evidence>
<feature type="domain" description="M23ase beta-sheet core" evidence="3">
    <location>
        <begin position="261"/>
        <end position="355"/>
    </location>
</feature>
<dbReference type="EMBL" id="BRLB01000026">
    <property type="protein sequence ID" value="GKX32115.1"/>
    <property type="molecule type" value="Genomic_DNA"/>
</dbReference>
<dbReference type="FunFam" id="2.70.70.10:FF:000006">
    <property type="entry name" value="M23 family peptidase"/>
    <property type="match status" value="1"/>
</dbReference>
<dbReference type="PANTHER" id="PTHR21666:SF270">
    <property type="entry name" value="MUREIN HYDROLASE ACTIVATOR ENVC"/>
    <property type="match status" value="1"/>
</dbReference>
<gene>
    <name evidence="4" type="ORF">SH1V18_45950</name>
</gene>
<evidence type="ECO:0000259" key="3">
    <source>
        <dbReference type="Pfam" id="PF01551"/>
    </source>
</evidence>
<dbReference type="SUPFAM" id="SSF51261">
    <property type="entry name" value="Duplicated hybrid motif"/>
    <property type="match status" value="1"/>
</dbReference>
<dbReference type="InterPro" id="IPR050570">
    <property type="entry name" value="Cell_wall_metabolism_enzyme"/>
</dbReference>
<sequence>MNWRTRHSTGEHKIKSRKYITFVIIPDPTKSPKTIKIPKWIRFPLLTCVIAVIIWVLSTMTNVADVQSKMATASLNLQTNTYENSHKDEKIQEYEVEDAKKFSQLHDLQELFTQIQDKLQELEDQKLDIDSKLNNTEKTTDSQPISSIQPKVEIEPVVVNYSTSTYKDDSLMAMVNQSSESEESIVEGDFLGQADDLLGKLQETIKLIDSETDTYNELNDKVDEMIPYWEAYPSTLPVKYTHVTSPYGWRKNPFGGSSFEFHTGVDLKASYGTSVYATGKGTVIFAGYDYAYGRLLIIDHGYGMTTKYAHNSRLLVSKGDKVERGDKIAKAGSTGRSTGSHVHYEVLVNGKTQNPLDYVYKSK</sequence>
<dbReference type="GO" id="GO:0004222">
    <property type="term" value="F:metalloendopeptidase activity"/>
    <property type="evidence" value="ECO:0007669"/>
    <property type="project" value="TreeGrafter"/>
</dbReference>
<organism evidence="4 5">
    <name type="scientific">Vallitalea longa</name>
    <dbReference type="NCBI Taxonomy" id="2936439"/>
    <lineage>
        <taxon>Bacteria</taxon>
        <taxon>Bacillati</taxon>
        <taxon>Bacillota</taxon>
        <taxon>Clostridia</taxon>
        <taxon>Lachnospirales</taxon>
        <taxon>Vallitaleaceae</taxon>
        <taxon>Vallitalea</taxon>
    </lineage>
</organism>
<protein>
    <recommendedName>
        <fullName evidence="3">M23ase beta-sheet core domain-containing protein</fullName>
    </recommendedName>
</protein>
<feature type="transmembrane region" description="Helical" evidence="2">
    <location>
        <begin position="40"/>
        <end position="58"/>
    </location>
</feature>
<dbReference type="Pfam" id="PF01551">
    <property type="entry name" value="Peptidase_M23"/>
    <property type="match status" value="1"/>
</dbReference>
<name>A0A9W6DGY5_9FIRM</name>
<keyword evidence="1" id="KW-0175">Coiled coil</keyword>
<dbReference type="CDD" id="cd12797">
    <property type="entry name" value="M23_peptidase"/>
    <property type="match status" value="1"/>
</dbReference>
<dbReference type="Gene3D" id="2.70.70.10">
    <property type="entry name" value="Glucose Permease (Domain IIA)"/>
    <property type="match status" value="1"/>
</dbReference>
<dbReference type="InterPro" id="IPR011055">
    <property type="entry name" value="Dup_hybrid_motif"/>
</dbReference>